<dbReference type="Proteomes" id="UP000681720">
    <property type="component" value="Unassembled WGS sequence"/>
</dbReference>
<gene>
    <name evidence="1" type="ORF">GIL414_LOCUS61470</name>
</gene>
<proteinExistence type="predicted"/>
<evidence type="ECO:0000313" key="1">
    <source>
        <dbReference type="EMBL" id="CAF5076779.1"/>
    </source>
</evidence>
<comment type="caution">
    <text evidence="1">The sequence shown here is derived from an EMBL/GenBank/DDBJ whole genome shotgun (WGS) entry which is preliminary data.</text>
</comment>
<accession>A0A8S3EFJ3</accession>
<sequence>MSAVAPQEFVLVIDFINIKRQSQLIFDCQTVQPQLVNSMQKTDKNQIMNISQSAHMQQIWNKDLQIL</sequence>
<organism evidence="1 2">
    <name type="scientific">Rotaria magnacalcarata</name>
    <dbReference type="NCBI Taxonomy" id="392030"/>
    <lineage>
        <taxon>Eukaryota</taxon>
        <taxon>Metazoa</taxon>
        <taxon>Spiralia</taxon>
        <taxon>Gnathifera</taxon>
        <taxon>Rotifera</taxon>
        <taxon>Eurotatoria</taxon>
        <taxon>Bdelloidea</taxon>
        <taxon>Philodinida</taxon>
        <taxon>Philodinidae</taxon>
        <taxon>Rotaria</taxon>
    </lineage>
</organism>
<dbReference type="AlphaFoldDB" id="A0A8S3EFJ3"/>
<evidence type="ECO:0000313" key="2">
    <source>
        <dbReference type="Proteomes" id="UP000681720"/>
    </source>
</evidence>
<protein>
    <submittedName>
        <fullName evidence="1">Uncharacterized protein</fullName>
    </submittedName>
</protein>
<name>A0A8S3EFJ3_9BILA</name>
<reference evidence="1" key="1">
    <citation type="submission" date="2021-02" db="EMBL/GenBank/DDBJ databases">
        <authorList>
            <person name="Nowell W R."/>
        </authorList>
    </citation>
    <scope>NUCLEOTIDE SEQUENCE</scope>
</reference>
<dbReference type="EMBL" id="CAJOBJ010241709">
    <property type="protein sequence ID" value="CAF5076779.1"/>
    <property type="molecule type" value="Genomic_DNA"/>
</dbReference>
<feature type="non-terminal residue" evidence="1">
    <location>
        <position position="67"/>
    </location>
</feature>